<evidence type="ECO:0000256" key="1">
    <source>
        <dbReference type="ARBA" id="ARBA00004123"/>
    </source>
</evidence>
<protein>
    <recommendedName>
        <fullName evidence="4">ENT domain-containing protein</fullName>
    </recommendedName>
</protein>
<comment type="subcellular location">
    <subcellularLocation>
        <location evidence="1">Nucleus</location>
    </subcellularLocation>
</comment>
<feature type="compositionally biased region" description="Basic residues" evidence="3">
    <location>
        <begin position="1110"/>
        <end position="1120"/>
    </location>
</feature>
<dbReference type="PROSITE" id="PS51138">
    <property type="entry name" value="ENT"/>
    <property type="match status" value="1"/>
</dbReference>
<dbReference type="SUPFAM" id="SSF63748">
    <property type="entry name" value="Tudor/PWWP/MBT"/>
    <property type="match status" value="1"/>
</dbReference>
<dbReference type="AlphaFoldDB" id="A0ABC9EYC8"/>
<dbReference type="Gene3D" id="2.30.30.140">
    <property type="match status" value="1"/>
</dbReference>
<feature type="region of interest" description="Disordered" evidence="3">
    <location>
        <begin position="219"/>
        <end position="243"/>
    </location>
</feature>
<feature type="compositionally biased region" description="Basic and acidic residues" evidence="3">
    <location>
        <begin position="677"/>
        <end position="693"/>
    </location>
</feature>
<name>A0ABC9EYC8_9POAL</name>
<dbReference type="SUPFAM" id="SSF158639">
    <property type="entry name" value="ENT-like"/>
    <property type="match status" value="1"/>
</dbReference>
<evidence type="ECO:0000256" key="3">
    <source>
        <dbReference type="SAM" id="MobiDB-lite"/>
    </source>
</evidence>
<feature type="region of interest" description="Disordered" evidence="3">
    <location>
        <begin position="1096"/>
        <end position="1120"/>
    </location>
</feature>
<gene>
    <name evidence="5" type="ORF">URODEC1_LOCUS99852</name>
</gene>
<feature type="region of interest" description="Disordered" evidence="3">
    <location>
        <begin position="583"/>
        <end position="608"/>
    </location>
</feature>
<dbReference type="InterPro" id="IPR033485">
    <property type="entry name" value="EMSY-LIKE_plant"/>
</dbReference>
<keyword evidence="6" id="KW-1185">Reference proteome</keyword>
<feature type="compositionally biased region" description="Polar residues" evidence="3">
    <location>
        <begin position="526"/>
        <end position="536"/>
    </location>
</feature>
<dbReference type="InterPro" id="IPR005491">
    <property type="entry name" value="ENT_dom"/>
</dbReference>
<organism evidence="5 6">
    <name type="scientific">Urochloa decumbens</name>
    <dbReference type="NCBI Taxonomy" id="240449"/>
    <lineage>
        <taxon>Eukaryota</taxon>
        <taxon>Viridiplantae</taxon>
        <taxon>Streptophyta</taxon>
        <taxon>Embryophyta</taxon>
        <taxon>Tracheophyta</taxon>
        <taxon>Spermatophyta</taxon>
        <taxon>Magnoliopsida</taxon>
        <taxon>Liliopsida</taxon>
        <taxon>Poales</taxon>
        <taxon>Poaceae</taxon>
        <taxon>PACMAD clade</taxon>
        <taxon>Panicoideae</taxon>
        <taxon>Panicodae</taxon>
        <taxon>Paniceae</taxon>
        <taxon>Melinidinae</taxon>
        <taxon>Urochloa</taxon>
    </lineage>
</organism>
<dbReference type="Pfam" id="PF09465">
    <property type="entry name" value="LBR_tudor"/>
    <property type="match status" value="1"/>
</dbReference>
<evidence type="ECO:0000256" key="2">
    <source>
        <dbReference type="ARBA" id="ARBA00023242"/>
    </source>
</evidence>
<proteinExistence type="predicted"/>
<reference evidence="6" key="1">
    <citation type="submission" date="2024-06" db="EMBL/GenBank/DDBJ databases">
        <authorList>
            <person name="Ryan C."/>
        </authorList>
    </citation>
    <scope>NUCLEOTIDE SEQUENCE [LARGE SCALE GENOMIC DNA]</scope>
</reference>
<feature type="compositionally biased region" description="Basic and acidic residues" evidence="3">
    <location>
        <begin position="653"/>
        <end position="663"/>
    </location>
</feature>
<dbReference type="InterPro" id="IPR019023">
    <property type="entry name" value="Lamin-B_rcpt_of_tudor"/>
</dbReference>
<accession>A0ABC9EYC8</accession>
<feature type="region of interest" description="Disordered" evidence="3">
    <location>
        <begin position="1017"/>
        <end position="1047"/>
    </location>
</feature>
<dbReference type="GO" id="GO:0005634">
    <property type="term" value="C:nucleus"/>
    <property type="evidence" value="ECO:0007669"/>
    <property type="project" value="UniProtKB-SubCell"/>
</dbReference>
<feature type="region of interest" description="Disordered" evidence="3">
    <location>
        <begin position="526"/>
        <end position="546"/>
    </location>
</feature>
<dbReference type="InterPro" id="IPR036142">
    <property type="entry name" value="ENT_dom-like_sf"/>
</dbReference>
<feature type="compositionally biased region" description="Polar residues" evidence="3">
    <location>
        <begin position="883"/>
        <end position="896"/>
    </location>
</feature>
<dbReference type="Proteomes" id="UP001497457">
    <property type="component" value="Chromosome 5rd"/>
</dbReference>
<dbReference type="CDD" id="cd20404">
    <property type="entry name" value="Tudor_Agenet_AtEML-like"/>
    <property type="match status" value="1"/>
</dbReference>
<dbReference type="SMART" id="SM01191">
    <property type="entry name" value="ENT"/>
    <property type="match status" value="1"/>
</dbReference>
<dbReference type="FunFam" id="2.30.30.140:FF:000105">
    <property type="entry name" value="R-interacting factor1"/>
    <property type="match status" value="1"/>
</dbReference>
<reference evidence="5 6" key="2">
    <citation type="submission" date="2024-10" db="EMBL/GenBank/DDBJ databases">
        <authorList>
            <person name="Ryan C."/>
        </authorList>
    </citation>
    <scope>NUCLEOTIDE SEQUENCE [LARGE SCALE GENOMIC DNA]</scope>
</reference>
<feature type="region of interest" description="Disordered" evidence="3">
    <location>
        <begin position="881"/>
        <end position="903"/>
    </location>
</feature>
<dbReference type="Gene3D" id="1.10.1240.40">
    <property type="entry name" value="ENT domain"/>
    <property type="match status" value="1"/>
</dbReference>
<evidence type="ECO:0000313" key="5">
    <source>
        <dbReference type="EMBL" id="CAL5065213.1"/>
    </source>
</evidence>
<evidence type="ECO:0000313" key="6">
    <source>
        <dbReference type="Proteomes" id="UP001497457"/>
    </source>
</evidence>
<feature type="compositionally biased region" description="Polar residues" evidence="3">
    <location>
        <begin position="424"/>
        <end position="434"/>
    </location>
</feature>
<dbReference type="PANTHER" id="PTHR33432:SF2">
    <property type="entry name" value="OS09G0279000 PROTEIN"/>
    <property type="match status" value="1"/>
</dbReference>
<dbReference type="Pfam" id="PF03735">
    <property type="entry name" value="ENT"/>
    <property type="match status" value="1"/>
</dbReference>
<keyword evidence="2" id="KW-0539">Nucleus</keyword>
<feature type="region of interest" description="Disordered" evidence="3">
    <location>
        <begin position="413"/>
        <end position="434"/>
    </location>
</feature>
<dbReference type="EMBL" id="OZ075115">
    <property type="protein sequence ID" value="CAL5065213.1"/>
    <property type="molecule type" value="Genomic_DNA"/>
</dbReference>
<feature type="region of interest" description="Disordered" evidence="3">
    <location>
        <begin position="636"/>
        <end position="718"/>
    </location>
</feature>
<evidence type="ECO:0000259" key="4">
    <source>
        <dbReference type="PROSITE" id="PS51138"/>
    </source>
</evidence>
<sequence length="1120" mass="121683">MSASSGRLCDRVPLSDITKRNGQHVNYESSLYGQKGNGSYHTDAGGSCTKLAGDRCPRDNADCAVHSAATVMGNPYMPGVMQSQEQGSSEPYELLSYGYNAPTAKNIGDLNGAHSWVQAHPEEHKMIQTSLELLMSQRKNVQAPIFSGSYGGGLTNATSLQVQGYNMIQTPLEMQMSQSRNICPPNLSGSTYSSNGYWMIQTPSDLVMSESRNVGLTNSTGPAVVGEPSNIPSPQVHGTAYSSSGHKMIQTPWQMLMSRNRNVCPPKFSGSTYAMEMASIANPQVHSTSYSSRGNRMVQTPIDLLMSESRHVPLPNSTGFAAGGQPTSVPSSHVHGTVYSSSGYEMIQTPLEMLVSQRRNVCPPNLSGSTYGMEFASVANPQVHSTSYSSRGHRMIQTPMDQIESFNVALPNSTGSSVGREPTNIPSSQVHGTVYSSKGHKTIQTPLEMLMSQSRNVFPPNLSGSSFAAEVASVANPQVHNTAYSSSGQGMIQTPTDLLMSESRNIALPNSTVSAVSMELTNVPSSQVHGSAYSSSETEDDLPPPSLDMRGCGRLSGEGRAIVPVSSHARAQTDMEAQIHQLEHRTNNDDDLPPTSLNGSEMRGSGHVGGNGRAVVLASSYARAQINTEAQIDQLEHGADSDDDLPPPYSNSRDMRGSEHVDGNGKAVVPTSPHARAQTDKEAQIHHLEHGADGDDDFPPPYSNSRDMRGSEHVSGNGKAIVPTSPHARAQTDMKAQIHQLEQQAYYLVLRAFKARSDTITWEKEDLITELREELRVSDEAHRQLLNRINNDDLTHSTREWRTTGGLEESLPNNPSLDPVSNHIAPSHKRQNTLKSVTASLAPPPVMHSERVATPTQPFSSTAVKAVPLQTKGKKTKPFLKVSKSSAVKPTTSSEGPPSARRPLMNRYFPGGPAAEFSQAQNVNPLIGRKVMSRWPDDNSFYEVVICDYNPETGLYALVYDINTSNETWEWVDLEKMEPEDIRWIEDDSGIDPVTYLQSQGAPSSCARKSTSCGGLIPGHGRGRSFQNNVSKKDFPPPINNARKRGSGDIDIFHTESLIKRVEKVFSISNPDPLEAEKAKKALKEQEHSLVDAIARLAETSADESDGHNRGHRKKTVKRS</sequence>
<feature type="domain" description="ENT" evidence="4">
    <location>
        <begin position="734"/>
        <end position="821"/>
    </location>
</feature>
<dbReference type="PANTHER" id="PTHR33432">
    <property type="entry name" value="PROTEIN EMSY-LIKE 4"/>
    <property type="match status" value="1"/>
</dbReference>